<protein>
    <submittedName>
        <fullName evidence="1">Uncharacterized protein</fullName>
    </submittedName>
</protein>
<reference evidence="1 2" key="1">
    <citation type="journal article" date="2011" name="J. Bacteriol.">
        <title>Complete genome sequence of the plant growth-promoting endophyte Burkholderia phytofirmans strain PsJN.</title>
        <authorList>
            <person name="Weilharter A."/>
            <person name="Mitter B."/>
            <person name="Shin M.V."/>
            <person name="Chain P.S."/>
            <person name="Nowak J."/>
            <person name="Sessitsch A."/>
        </authorList>
    </citation>
    <scope>NUCLEOTIDE SEQUENCE [LARGE SCALE GENOMIC DNA]</scope>
    <source>
        <strain evidence="2">DSM 17436 / LMG 22146 / PsJN</strain>
        <plasmid evidence="1 2">pBPHYT01</plasmid>
    </source>
</reference>
<proteinExistence type="predicted"/>
<keyword evidence="1" id="KW-0614">Plasmid</keyword>
<gene>
    <name evidence="1" type="ordered locus">Bphyt_7288</name>
</gene>
<sequence>MSLIQTMTDALNGAIAALAVERTKASGQDEKQIGTAIDIARHAVLQAEDAELIRRVSIQRRSGPRGNYFVVEVRTHDLILTCDLVNERQLRLARRLAKDNCVELDFCVDLSELPLATVRASA</sequence>
<evidence type="ECO:0000313" key="2">
    <source>
        <dbReference type="Proteomes" id="UP000001739"/>
    </source>
</evidence>
<accession>B2TH24</accession>
<dbReference type="RefSeq" id="WP_012430946.1">
    <property type="nucleotide sequence ID" value="NC_010679.1"/>
</dbReference>
<dbReference type="AlphaFoldDB" id="B2TH24"/>
<dbReference type="Proteomes" id="UP000001739">
    <property type="component" value="Plasmid pBPHYT01"/>
</dbReference>
<dbReference type="HOGENOM" id="CLU_2022399_0_0_4"/>
<evidence type="ECO:0000313" key="1">
    <source>
        <dbReference type="EMBL" id="ACD21573.1"/>
    </source>
</evidence>
<organism evidence="1 2">
    <name type="scientific">Paraburkholderia phytofirmans (strain DSM 17436 / LMG 22146 / PsJN)</name>
    <name type="common">Burkholderia phytofirmans</name>
    <dbReference type="NCBI Taxonomy" id="398527"/>
    <lineage>
        <taxon>Bacteria</taxon>
        <taxon>Pseudomonadati</taxon>
        <taxon>Pseudomonadota</taxon>
        <taxon>Betaproteobacteria</taxon>
        <taxon>Burkholderiales</taxon>
        <taxon>Burkholderiaceae</taxon>
        <taxon>Paraburkholderia</taxon>
    </lineage>
</organism>
<dbReference type="EMBL" id="CP001054">
    <property type="protein sequence ID" value="ACD21573.1"/>
    <property type="molecule type" value="Genomic_DNA"/>
</dbReference>
<dbReference type="KEGG" id="bpy:Bphyt_7288"/>
<geneLocation type="plasmid" evidence="1 2">
    <name>pBPHYT01</name>
</geneLocation>
<name>B2TH24_PARPJ</name>